<feature type="coiled-coil region" evidence="1">
    <location>
        <begin position="14"/>
        <end position="48"/>
    </location>
</feature>
<sequence>MEDNKSEDVVKMELEEKEELIEKQARRILSLEGELQQVKQERDDLFRKFTDLSLTISSQGDTAFHDTR</sequence>
<accession>A0AAN9BAH2</accession>
<evidence type="ECO:0000313" key="2">
    <source>
        <dbReference type="EMBL" id="KAK7101932.1"/>
    </source>
</evidence>
<keyword evidence="1" id="KW-0175">Coiled coil</keyword>
<reference evidence="2 3" key="1">
    <citation type="submission" date="2024-02" db="EMBL/GenBank/DDBJ databases">
        <title>Chromosome-scale genome assembly of the rough periwinkle Littorina saxatilis.</title>
        <authorList>
            <person name="De Jode A."/>
            <person name="Faria R."/>
            <person name="Formenti G."/>
            <person name="Sims Y."/>
            <person name="Smith T.P."/>
            <person name="Tracey A."/>
            <person name="Wood J.M.D."/>
            <person name="Zagrodzka Z.B."/>
            <person name="Johannesson K."/>
            <person name="Butlin R.K."/>
            <person name="Leder E.H."/>
        </authorList>
    </citation>
    <scope>NUCLEOTIDE SEQUENCE [LARGE SCALE GENOMIC DNA]</scope>
    <source>
        <strain evidence="2">Snail1</strain>
        <tissue evidence="2">Muscle</tissue>
    </source>
</reference>
<dbReference type="Proteomes" id="UP001374579">
    <property type="component" value="Unassembled WGS sequence"/>
</dbReference>
<evidence type="ECO:0000313" key="3">
    <source>
        <dbReference type="Proteomes" id="UP001374579"/>
    </source>
</evidence>
<keyword evidence="3" id="KW-1185">Reference proteome</keyword>
<organism evidence="2 3">
    <name type="scientific">Littorina saxatilis</name>
    <dbReference type="NCBI Taxonomy" id="31220"/>
    <lineage>
        <taxon>Eukaryota</taxon>
        <taxon>Metazoa</taxon>
        <taxon>Spiralia</taxon>
        <taxon>Lophotrochozoa</taxon>
        <taxon>Mollusca</taxon>
        <taxon>Gastropoda</taxon>
        <taxon>Caenogastropoda</taxon>
        <taxon>Littorinimorpha</taxon>
        <taxon>Littorinoidea</taxon>
        <taxon>Littorinidae</taxon>
        <taxon>Littorina</taxon>
    </lineage>
</organism>
<comment type="caution">
    <text evidence="2">The sequence shown here is derived from an EMBL/GenBank/DDBJ whole genome shotgun (WGS) entry which is preliminary data.</text>
</comment>
<dbReference type="EMBL" id="JBAMIC010000010">
    <property type="protein sequence ID" value="KAK7101932.1"/>
    <property type="molecule type" value="Genomic_DNA"/>
</dbReference>
<proteinExistence type="predicted"/>
<name>A0AAN9BAH2_9CAEN</name>
<gene>
    <name evidence="2" type="ORF">V1264_020236</name>
</gene>
<protein>
    <submittedName>
        <fullName evidence="2">Uncharacterized protein</fullName>
    </submittedName>
</protein>
<evidence type="ECO:0000256" key="1">
    <source>
        <dbReference type="SAM" id="Coils"/>
    </source>
</evidence>
<dbReference type="AlphaFoldDB" id="A0AAN9BAH2"/>